<keyword evidence="11" id="KW-1185">Reference proteome</keyword>
<dbReference type="InterPro" id="IPR050121">
    <property type="entry name" value="Cytochrome_P450_monoxygenase"/>
</dbReference>
<organism evidence="10 11">
    <name type="scientific">Rickenella mellea</name>
    <dbReference type="NCBI Taxonomy" id="50990"/>
    <lineage>
        <taxon>Eukaryota</taxon>
        <taxon>Fungi</taxon>
        <taxon>Dikarya</taxon>
        <taxon>Basidiomycota</taxon>
        <taxon>Agaricomycotina</taxon>
        <taxon>Agaricomycetes</taxon>
        <taxon>Hymenochaetales</taxon>
        <taxon>Rickenellaceae</taxon>
        <taxon>Rickenella</taxon>
    </lineage>
</organism>
<proteinExistence type="inferred from homology"/>
<evidence type="ECO:0000256" key="8">
    <source>
        <dbReference type="ARBA" id="ARBA00023033"/>
    </source>
</evidence>
<name>A0A4Y7PPG4_9AGAM</name>
<evidence type="ECO:0000256" key="2">
    <source>
        <dbReference type="ARBA" id="ARBA00005179"/>
    </source>
</evidence>
<comment type="similarity">
    <text evidence="3">Belongs to the cytochrome P450 family.</text>
</comment>
<evidence type="ECO:0000256" key="1">
    <source>
        <dbReference type="ARBA" id="ARBA00001971"/>
    </source>
</evidence>
<evidence type="ECO:0000256" key="3">
    <source>
        <dbReference type="ARBA" id="ARBA00010617"/>
    </source>
</evidence>
<evidence type="ECO:0000256" key="5">
    <source>
        <dbReference type="ARBA" id="ARBA00022723"/>
    </source>
</evidence>
<feature type="binding site" description="axial binding residue" evidence="9">
    <location>
        <position position="487"/>
    </location>
    <ligand>
        <name>heme</name>
        <dbReference type="ChEBI" id="CHEBI:30413"/>
    </ligand>
    <ligandPart>
        <name>Fe</name>
        <dbReference type="ChEBI" id="CHEBI:18248"/>
    </ligandPart>
</feature>
<dbReference type="PANTHER" id="PTHR24305:SF166">
    <property type="entry name" value="CYTOCHROME P450 12A4, MITOCHONDRIAL-RELATED"/>
    <property type="match status" value="1"/>
</dbReference>
<dbReference type="GO" id="GO:0016705">
    <property type="term" value="F:oxidoreductase activity, acting on paired donors, with incorporation or reduction of molecular oxygen"/>
    <property type="evidence" value="ECO:0007669"/>
    <property type="project" value="InterPro"/>
</dbReference>
<comment type="pathway">
    <text evidence="2">Secondary metabolite biosynthesis.</text>
</comment>
<evidence type="ECO:0000256" key="6">
    <source>
        <dbReference type="ARBA" id="ARBA00023002"/>
    </source>
</evidence>
<dbReference type="PRINTS" id="PR00385">
    <property type="entry name" value="P450"/>
</dbReference>
<dbReference type="InterPro" id="IPR002401">
    <property type="entry name" value="Cyt_P450_E_grp-I"/>
</dbReference>
<comment type="cofactor">
    <cofactor evidence="1 9">
        <name>heme</name>
        <dbReference type="ChEBI" id="CHEBI:30413"/>
    </cofactor>
</comment>
<evidence type="ECO:0000313" key="10">
    <source>
        <dbReference type="EMBL" id="TDL17333.1"/>
    </source>
</evidence>
<dbReference type="OrthoDB" id="10029320at2759"/>
<dbReference type="Pfam" id="PF00067">
    <property type="entry name" value="p450"/>
    <property type="match status" value="1"/>
</dbReference>
<evidence type="ECO:0000256" key="4">
    <source>
        <dbReference type="ARBA" id="ARBA00022617"/>
    </source>
</evidence>
<evidence type="ECO:0000256" key="7">
    <source>
        <dbReference type="ARBA" id="ARBA00023004"/>
    </source>
</evidence>
<dbReference type="GO" id="GO:0020037">
    <property type="term" value="F:heme binding"/>
    <property type="evidence" value="ECO:0007669"/>
    <property type="project" value="InterPro"/>
</dbReference>
<dbReference type="STRING" id="50990.A0A4Y7PPG4"/>
<accession>A0A4Y7PPG4</accession>
<keyword evidence="6" id="KW-0560">Oxidoreductase</keyword>
<dbReference type="InterPro" id="IPR036396">
    <property type="entry name" value="Cyt_P450_sf"/>
</dbReference>
<keyword evidence="8" id="KW-0503">Monooxygenase</keyword>
<keyword evidence="7 9" id="KW-0408">Iron</keyword>
<dbReference type="Gene3D" id="1.10.630.10">
    <property type="entry name" value="Cytochrome P450"/>
    <property type="match status" value="1"/>
</dbReference>
<dbReference type="EMBL" id="ML170223">
    <property type="protein sequence ID" value="TDL17333.1"/>
    <property type="molecule type" value="Genomic_DNA"/>
</dbReference>
<keyword evidence="4 9" id="KW-0349">Heme</keyword>
<dbReference type="Proteomes" id="UP000294933">
    <property type="component" value="Unassembled WGS sequence"/>
</dbReference>
<dbReference type="AlphaFoldDB" id="A0A4Y7PPG4"/>
<dbReference type="GO" id="GO:0004497">
    <property type="term" value="F:monooxygenase activity"/>
    <property type="evidence" value="ECO:0007669"/>
    <property type="project" value="UniProtKB-KW"/>
</dbReference>
<dbReference type="PRINTS" id="PR00463">
    <property type="entry name" value="EP450I"/>
</dbReference>
<keyword evidence="5 9" id="KW-0479">Metal-binding</keyword>
<reference evidence="10 11" key="1">
    <citation type="submission" date="2018-06" db="EMBL/GenBank/DDBJ databases">
        <title>A transcriptomic atlas of mushroom development highlights an independent origin of complex multicellularity.</title>
        <authorList>
            <consortium name="DOE Joint Genome Institute"/>
            <person name="Krizsan K."/>
            <person name="Almasi E."/>
            <person name="Merenyi Z."/>
            <person name="Sahu N."/>
            <person name="Viragh M."/>
            <person name="Koszo T."/>
            <person name="Mondo S."/>
            <person name="Kiss B."/>
            <person name="Balint B."/>
            <person name="Kues U."/>
            <person name="Barry K."/>
            <person name="Hegedus J.C."/>
            <person name="Henrissat B."/>
            <person name="Johnson J."/>
            <person name="Lipzen A."/>
            <person name="Ohm R."/>
            <person name="Nagy I."/>
            <person name="Pangilinan J."/>
            <person name="Yan J."/>
            <person name="Xiong Y."/>
            <person name="Grigoriev I.V."/>
            <person name="Hibbett D.S."/>
            <person name="Nagy L.G."/>
        </authorList>
    </citation>
    <scope>NUCLEOTIDE SEQUENCE [LARGE SCALE GENOMIC DNA]</scope>
    <source>
        <strain evidence="10 11">SZMC22713</strain>
    </source>
</reference>
<sequence length="543" mass="61170">MVTLQTLFPEALSKFSLHSVILVFSLFVAYKVFRQLILWPYFLSPLRSAPGPPLGNPIFGQFPSILRSKPGVVHSKWAKEHGPTVRVVGPFGMEKMMYMNPEALHKILVSDWVEYPRPEFMRRVLGVTAGWGLLTTTGDEHRQMRKAMNPAFSIANLTAQTDMYYEPIYGLLDILRQEIQSSTDPSTGKVFHIYEWLSKATLDIICLTAFGYKTDSLHNPDNELADAYHKLIELQSMPNLVLFISLITVPGFLRLMKTEWMYEHRSWLTLIRGLSPAATLIESMHRINNVASQILSEKTSEASAVMSGDTASKRDIMSLLVQARKREVGEGYRLSDADMIEQVLTFLGAGHETTASGLAWTLWLLAEHPSVQTKLRAEVTSLISSNAKPDFRALKQMEYLDAVIMESLRVLPPVPMTLRKAGKSDFVDGVFVPKGTLLYIAISVVNKFKGFWGDDAEDFRPERWFDLPKCYNQHFSLLTFIAGPHHCIGRTMAITEMKAVVAILIANLHFEPAFDGQIIQPTAAVTMKPDDNLPLRVRLVENI</sequence>
<dbReference type="PANTHER" id="PTHR24305">
    <property type="entry name" value="CYTOCHROME P450"/>
    <property type="match status" value="1"/>
</dbReference>
<gene>
    <name evidence="10" type="ORF">BD410DRAFT_794402</name>
</gene>
<dbReference type="VEuPathDB" id="FungiDB:BD410DRAFT_794402"/>
<dbReference type="GO" id="GO:0005506">
    <property type="term" value="F:iron ion binding"/>
    <property type="evidence" value="ECO:0007669"/>
    <property type="project" value="InterPro"/>
</dbReference>
<protein>
    <submittedName>
        <fullName evidence="10">Cytochrome P450</fullName>
    </submittedName>
</protein>
<evidence type="ECO:0000313" key="11">
    <source>
        <dbReference type="Proteomes" id="UP000294933"/>
    </source>
</evidence>
<dbReference type="InterPro" id="IPR001128">
    <property type="entry name" value="Cyt_P450"/>
</dbReference>
<dbReference type="SUPFAM" id="SSF48264">
    <property type="entry name" value="Cytochrome P450"/>
    <property type="match status" value="1"/>
</dbReference>
<evidence type="ECO:0000256" key="9">
    <source>
        <dbReference type="PIRSR" id="PIRSR602401-1"/>
    </source>
</evidence>